<organism evidence="1 2">
    <name type="scientific">Marinicella pacifica</name>
    <dbReference type="NCBI Taxonomy" id="1171543"/>
    <lineage>
        <taxon>Bacteria</taxon>
        <taxon>Pseudomonadati</taxon>
        <taxon>Pseudomonadota</taxon>
        <taxon>Gammaproteobacteria</taxon>
        <taxon>Lysobacterales</taxon>
        <taxon>Marinicellaceae</taxon>
        <taxon>Marinicella</taxon>
    </lineage>
</organism>
<protein>
    <submittedName>
        <fullName evidence="1">Uncharacterized protein</fullName>
    </submittedName>
</protein>
<dbReference type="RefSeq" id="WP_188364123.1">
    <property type="nucleotide sequence ID" value="NZ_BAABJF010000032.1"/>
</dbReference>
<proteinExistence type="predicted"/>
<keyword evidence="2" id="KW-1185">Reference proteome</keyword>
<evidence type="ECO:0000313" key="1">
    <source>
        <dbReference type="EMBL" id="GGF87143.1"/>
    </source>
</evidence>
<gene>
    <name evidence="1" type="ORF">GCM10011365_05260</name>
</gene>
<accession>A0A917CHM0</accession>
<comment type="caution">
    <text evidence="1">The sequence shown here is derived from an EMBL/GenBank/DDBJ whole genome shotgun (WGS) entry which is preliminary data.</text>
</comment>
<dbReference type="SUPFAM" id="SSF51126">
    <property type="entry name" value="Pectin lyase-like"/>
    <property type="match status" value="1"/>
</dbReference>
<reference evidence="1" key="1">
    <citation type="journal article" date="2014" name="Int. J. Syst. Evol. Microbiol.">
        <title>Complete genome sequence of Corynebacterium casei LMG S-19264T (=DSM 44701T), isolated from a smear-ripened cheese.</title>
        <authorList>
            <consortium name="US DOE Joint Genome Institute (JGI-PGF)"/>
            <person name="Walter F."/>
            <person name="Albersmeier A."/>
            <person name="Kalinowski J."/>
            <person name="Ruckert C."/>
        </authorList>
    </citation>
    <scope>NUCLEOTIDE SEQUENCE</scope>
    <source>
        <strain evidence="1">CGMCC 1.12181</strain>
    </source>
</reference>
<dbReference type="AlphaFoldDB" id="A0A917CHM0"/>
<sequence>MSYNTGLRGGALAIVGNSGSPNVVLNSVQVNNNTASQGGGLYCNNPNAYLTINASSGKTHGIYNNTATAGDGGGALITNQCTFTSYQGNKTLDIFGDDFRGFYYNTATGNGGGLALQNGAKANLYGRNSCIPFQNLWLCVFGNNTEPVSMFFNIADNDDDGSGNGGAIYVSQGAELLAENVYLAANFAINGGAVAAENIATVNIKTAFENEAGAISCWQPGACVDINANMAETAGGGFYAASGAVINVRNAQVRNHRANAGVAGYVRDSNSVVDVEGSVLFGNGSGGNGDYNDLYLFRAFMGGESKLTYSTVGENDVVSRFFGNNDGRVYLGNSIIYDPDGVDIYTDSGATNPNQFGDCLIVHEDQTPVGTNMYTLNSQFENVGNDDYRLKDGSPAVDMCGQPWFSPTAPDMDGNLRPIDLPGIGNLHGLDDAGAFEATSSDIIFKDGFE</sequence>
<name>A0A917CHM0_9GAMM</name>
<reference evidence="1" key="2">
    <citation type="submission" date="2020-09" db="EMBL/GenBank/DDBJ databases">
        <authorList>
            <person name="Sun Q."/>
            <person name="Zhou Y."/>
        </authorList>
    </citation>
    <scope>NUCLEOTIDE SEQUENCE</scope>
    <source>
        <strain evidence="1">CGMCC 1.12181</strain>
    </source>
</reference>
<dbReference type="InterPro" id="IPR011050">
    <property type="entry name" value="Pectin_lyase_fold/virulence"/>
</dbReference>
<dbReference type="Proteomes" id="UP000605253">
    <property type="component" value="Unassembled WGS sequence"/>
</dbReference>
<dbReference type="EMBL" id="BMEO01000002">
    <property type="protein sequence ID" value="GGF87143.1"/>
    <property type="molecule type" value="Genomic_DNA"/>
</dbReference>
<evidence type="ECO:0000313" key="2">
    <source>
        <dbReference type="Proteomes" id="UP000605253"/>
    </source>
</evidence>